<feature type="domain" description="Flagellin C-terminal" evidence="5">
    <location>
        <begin position="279"/>
        <end position="356"/>
    </location>
</feature>
<dbReference type="Proteomes" id="UP000019760">
    <property type="component" value="Unassembled WGS sequence"/>
</dbReference>
<dbReference type="GO" id="GO:0009288">
    <property type="term" value="C:bacterial-type flagellum"/>
    <property type="evidence" value="ECO:0007669"/>
    <property type="project" value="UniProtKB-SubCell"/>
</dbReference>
<comment type="function">
    <text evidence="3">Flagellin is the subunit protein which polymerizes to form the filaments of bacterial flagella.</text>
</comment>
<dbReference type="NCBIfam" id="NF006489">
    <property type="entry name" value="PRK08913.1"/>
    <property type="match status" value="1"/>
</dbReference>
<dbReference type="AlphaFoldDB" id="A0A023D8T1"/>
<evidence type="ECO:0000256" key="3">
    <source>
        <dbReference type="RuleBase" id="RU362073"/>
    </source>
</evidence>
<dbReference type="SUPFAM" id="SSF64518">
    <property type="entry name" value="Phase 1 flagellin"/>
    <property type="match status" value="1"/>
</dbReference>
<dbReference type="InterPro" id="IPR001492">
    <property type="entry name" value="Flagellin"/>
</dbReference>
<keyword evidence="3" id="KW-0964">Secreted</keyword>
<accession>A0A023D8T1</accession>
<protein>
    <recommendedName>
        <fullName evidence="3">Flagellin</fullName>
    </recommendedName>
</protein>
<dbReference type="RefSeq" id="WP_042060866.1">
    <property type="nucleotide sequence ID" value="NZ_BAND01000108.1"/>
</dbReference>
<dbReference type="Pfam" id="PF00669">
    <property type="entry name" value="Flagellin_N"/>
    <property type="match status" value="1"/>
</dbReference>
<evidence type="ECO:0000313" key="6">
    <source>
        <dbReference type="EMBL" id="GAJ30171.1"/>
    </source>
</evidence>
<comment type="caution">
    <text evidence="6">The sequence shown here is derived from an EMBL/GenBank/DDBJ whole genome shotgun (WGS) entry which is preliminary data.</text>
</comment>
<evidence type="ECO:0000256" key="1">
    <source>
        <dbReference type="ARBA" id="ARBA00005709"/>
    </source>
</evidence>
<dbReference type="GO" id="GO:0005576">
    <property type="term" value="C:extracellular region"/>
    <property type="evidence" value="ECO:0007669"/>
    <property type="project" value="UniProtKB-SubCell"/>
</dbReference>
<reference evidence="6 7" key="2">
    <citation type="journal article" date="2014" name="FEMS Microbiol. Lett.">
        <title>Draft genomic DNA sequence of the facultatively methylotrophic bacterium Acidomonas methanolica type strain MB58.</title>
        <authorList>
            <person name="Higashiura N."/>
            <person name="Hadano H."/>
            <person name="Hirakawa H."/>
            <person name="Matsutani M."/>
            <person name="Takabe S."/>
            <person name="Matsushita K."/>
            <person name="Azuma Y."/>
        </authorList>
    </citation>
    <scope>NUCLEOTIDE SEQUENCE [LARGE SCALE GENOMIC DNA]</scope>
    <source>
        <strain evidence="6 7">MB58</strain>
    </source>
</reference>
<proteinExistence type="inferred from homology"/>
<gene>
    <name evidence="6" type="ORF">Amme_109_015</name>
</gene>
<sequence>MTSVTASFGYSGISLGLVRSSATLAAQLDDLETQSSTGIVSDTYAGLGADRAQALSLQPAITQISAWSSNVSLAQTNLSTTQTALGNIQTIADTLTTSLETLSGTPTSQTVSAASAAAKDALSSLGGLLNTQSGGSYVFAGRQSDVPPVEDTALAQSSLAETISGLVNRDDMSDGQTVLSSTLAAVSSTTAGSPFSAQLSVSPTAAATLNTVTSIGESLSVATGVTATQGTRATATSSGSPIRDLMRNLMVVASLSSTSTTAEGYQPLIGGLIQSNTQVTGQLTDMSADLGLTQTRLTAQSSLLSTMGKSLITQLGNAKDADLASVSTAVSQTKTQLEASYSLIADMKGMTLANYL</sequence>
<dbReference type="Pfam" id="PF00700">
    <property type="entry name" value="Flagellin_C"/>
    <property type="match status" value="1"/>
</dbReference>
<keyword evidence="2 3" id="KW-0975">Bacterial flagellum</keyword>
<organism evidence="6 7">
    <name type="scientific">Acidomonas methanolica NBRC 104435</name>
    <dbReference type="NCBI Taxonomy" id="1231351"/>
    <lineage>
        <taxon>Bacteria</taxon>
        <taxon>Pseudomonadati</taxon>
        <taxon>Pseudomonadota</taxon>
        <taxon>Alphaproteobacteria</taxon>
        <taxon>Acetobacterales</taxon>
        <taxon>Acetobacteraceae</taxon>
        <taxon>Acidomonas</taxon>
    </lineage>
</organism>
<feature type="domain" description="Flagellin N-terminal" evidence="4">
    <location>
        <begin position="24"/>
        <end position="143"/>
    </location>
</feature>
<dbReference type="PANTHER" id="PTHR42792:SF1">
    <property type="entry name" value="FLAGELLAR HOOK-ASSOCIATED PROTEIN 3"/>
    <property type="match status" value="1"/>
</dbReference>
<evidence type="ECO:0000259" key="4">
    <source>
        <dbReference type="Pfam" id="PF00669"/>
    </source>
</evidence>
<reference evidence="7" key="1">
    <citation type="journal article" date="2014" name="FEMS Microbiol. Lett.">
        <title>Draft Genomic DNA Sequence of the Facultatively Methylotrophic Bacterium Acidomonas methanolica type strain MB58.</title>
        <authorList>
            <person name="Higashiura N."/>
            <person name="Hadano H."/>
            <person name="Hirakawa H."/>
            <person name="Matsutani M."/>
            <person name="Takabe S."/>
            <person name="Matsushita K."/>
            <person name="Azuma Y."/>
        </authorList>
    </citation>
    <scope>NUCLEOTIDE SEQUENCE [LARGE SCALE GENOMIC DNA]</scope>
    <source>
        <strain evidence="7">MB58</strain>
    </source>
</reference>
<evidence type="ECO:0000313" key="7">
    <source>
        <dbReference type="Proteomes" id="UP000019760"/>
    </source>
</evidence>
<dbReference type="InterPro" id="IPR001029">
    <property type="entry name" value="Flagellin_N"/>
</dbReference>
<dbReference type="EMBL" id="BAND01000108">
    <property type="protein sequence ID" value="GAJ30171.1"/>
    <property type="molecule type" value="Genomic_DNA"/>
</dbReference>
<dbReference type="OrthoDB" id="7260935at2"/>
<comment type="subcellular location">
    <subcellularLocation>
        <location evidence="3">Secreted</location>
    </subcellularLocation>
    <subcellularLocation>
        <location evidence="3">Bacterial flagellum</location>
    </subcellularLocation>
</comment>
<dbReference type="Gene3D" id="1.20.1330.10">
    <property type="entry name" value="f41 fragment of flagellin, N-terminal domain"/>
    <property type="match status" value="1"/>
</dbReference>
<evidence type="ECO:0000259" key="5">
    <source>
        <dbReference type="Pfam" id="PF00700"/>
    </source>
</evidence>
<keyword evidence="7" id="KW-1185">Reference proteome</keyword>
<evidence type="ECO:0000256" key="2">
    <source>
        <dbReference type="ARBA" id="ARBA00023143"/>
    </source>
</evidence>
<comment type="similarity">
    <text evidence="1 3">Belongs to the bacterial flagellin family.</text>
</comment>
<dbReference type="PANTHER" id="PTHR42792">
    <property type="entry name" value="FLAGELLIN"/>
    <property type="match status" value="1"/>
</dbReference>
<dbReference type="GO" id="GO:0005198">
    <property type="term" value="F:structural molecule activity"/>
    <property type="evidence" value="ECO:0007669"/>
    <property type="project" value="UniProtKB-UniRule"/>
</dbReference>
<name>A0A023D8T1_ACIMT</name>
<keyword evidence="6" id="KW-0966">Cell projection</keyword>
<keyword evidence="6" id="KW-0969">Cilium</keyword>
<keyword evidence="6" id="KW-0282">Flagellum</keyword>
<dbReference type="InterPro" id="IPR046358">
    <property type="entry name" value="Flagellin_C"/>
</dbReference>